<dbReference type="PANTHER" id="PTHR23513">
    <property type="entry name" value="INTEGRAL MEMBRANE EFFLUX PROTEIN-RELATED"/>
    <property type="match status" value="1"/>
</dbReference>
<feature type="compositionally biased region" description="Basic residues" evidence="6">
    <location>
        <begin position="579"/>
        <end position="588"/>
    </location>
</feature>
<protein>
    <submittedName>
        <fullName evidence="8">MFS transporter</fullName>
    </submittedName>
</protein>
<evidence type="ECO:0000256" key="1">
    <source>
        <dbReference type="ARBA" id="ARBA00004651"/>
    </source>
</evidence>
<feature type="compositionally biased region" description="Low complexity" evidence="6">
    <location>
        <begin position="517"/>
        <end position="544"/>
    </location>
</feature>
<keyword evidence="3 7" id="KW-0812">Transmembrane</keyword>
<feature type="transmembrane region" description="Helical" evidence="7">
    <location>
        <begin position="387"/>
        <end position="412"/>
    </location>
</feature>
<dbReference type="Proteomes" id="UP001058003">
    <property type="component" value="Chromosome"/>
</dbReference>
<feature type="compositionally biased region" description="Basic and acidic residues" evidence="6">
    <location>
        <begin position="645"/>
        <end position="654"/>
    </location>
</feature>
<keyword evidence="2" id="KW-1003">Cell membrane</keyword>
<dbReference type="EMBL" id="CP073767">
    <property type="protein sequence ID" value="UWZ54342.1"/>
    <property type="molecule type" value="Genomic_DNA"/>
</dbReference>
<feature type="transmembrane region" description="Helical" evidence="7">
    <location>
        <begin position="418"/>
        <end position="439"/>
    </location>
</feature>
<evidence type="ECO:0000256" key="6">
    <source>
        <dbReference type="SAM" id="MobiDB-lite"/>
    </source>
</evidence>
<reference evidence="8" key="1">
    <citation type="submission" date="2021-04" db="EMBL/GenBank/DDBJ databases">
        <title>Dactylosporangium aurantiacum NRRL B-8018 full assembly.</title>
        <authorList>
            <person name="Hartkoorn R.C."/>
            <person name="Beaudoing E."/>
            <person name="Hot D."/>
        </authorList>
    </citation>
    <scope>NUCLEOTIDE SEQUENCE</scope>
    <source>
        <strain evidence="8">NRRL B-8018</strain>
    </source>
</reference>
<feature type="region of interest" description="Disordered" evidence="6">
    <location>
        <begin position="448"/>
        <end position="654"/>
    </location>
</feature>
<feature type="transmembrane region" description="Helical" evidence="7">
    <location>
        <begin position="181"/>
        <end position="202"/>
    </location>
</feature>
<dbReference type="KEGG" id="daur:Daura_49165"/>
<dbReference type="SUPFAM" id="SSF103473">
    <property type="entry name" value="MFS general substrate transporter"/>
    <property type="match status" value="1"/>
</dbReference>
<organism evidence="8 9">
    <name type="scientific">Dactylosporangium aurantiacum</name>
    <dbReference type="NCBI Taxonomy" id="35754"/>
    <lineage>
        <taxon>Bacteria</taxon>
        <taxon>Bacillati</taxon>
        <taxon>Actinomycetota</taxon>
        <taxon>Actinomycetes</taxon>
        <taxon>Micromonosporales</taxon>
        <taxon>Micromonosporaceae</taxon>
        <taxon>Dactylosporangium</taxon>
    </lineage>
</organism>
<dbReference type="Pfam" id="PF07690">
    <property type="entry name" value="MFS_1"/>
    <property type="match status" value="1"/>
</dbReference>
<dbReference type="Gene3D" id="1.20.1250.20">
    <property type="entry name" value="MFS general substrate transporter like domains"/>
    <property type="match status" value="1"/>
</dbReference>
<feature type="transmembrane region" description="Helical" evidence="7">
    <location>
        <begin position="61"/>
        <end position="82"/>
    </location>
</feature>
<comment type="subcellular location">
    <subcellularLocation>
        <location evidence="1">Cell membrane</location>
        <topology evidence="1">Multi-pass membrane protein</topology>
    </subcellularLocation>
</comment>
<proteinExistence type="predicted"/>
<evidence type="ECO:0000256" key="3">
    <source>
        <dbReference type="ARBA" id="ARBA00022692"/>
    </source>
</evidence>
<evidence type="ECO:0000313" key="8">
    <source>
        <dbReference type="EMBL" id="UWZ54342.1"/>
    </source>
</evidence>
<evidence type="ECO:0000256" key="4">
    <source>
        <dbReference type="ARBA" id="ARBA00022989"/>
    </source>
</evidence>
<feature type="transmembrane region" description="Helical" evidence="7">
    <location>
        <begin position="88"/>
        <end position="107"/>
    </location>
</feature>
<dbReference type="InterPro" id="IPR011701">
    <property type="entry name" value="MFS"/>
</dbReference>
<evidence type="ECO:0000256" key="5">
    <source>
        <dbReference type="ARBA" id="ARBA00023136"/>
    </source>
</evidence>
<name>A0A9Q9MM20_9ACTN</name>
<feature type="transmembrane region" description="Helical" evidence="7">
    <location>
        <begin position="331"/>
        <end position="349"/>
    </location>
</feature>
<dbReference type="GO" id="GO:0022857">
    <property type="term" value="F:transmembrane transporter activity"/>
    <property type="evidence" value="ECO:0007669"/>
    <property type="project" value="InterPro"/>
</dbReference>
<dbReference type="PANTHER" id="PTHR23513:SF18">
    <property type="entry name" value="INTEGRAL MEMBRANE PROTEIN"/>
    <property type="match status" value="1"/>
</dbReference>
<feature type="compositionally biased region" description="Gly residues" evidence="6">
    <location>
        <begin position="469"/>
        <end position="497"/>
    </location>
</feature>
<evidence type="ECO:0000256" key="7">
    <source>
        <dbReference type="SAM" id="Phobius"/>
    </source>
</evidence>
<dbReference type="InterPro" id="IPR036259">
    <property type="entry name" value="MFS_trans_sf"/>
</dbReference>
<keyword evidence="9" id="KW-1185">Reference proteome</keyword>
<feature type="transmembrane region" description="Helical" evidence="7">
    <location>
        <begin position="258"/>
        <end position="282"/>
    </location>
</feature>
<keyword evidence="5 7" id="KW-0472">Membrane</keyword>
<evidence type="ECO:0000256" key="2">
    <source>
        <dbReference type="ARBA" id="ARBA00022475"/>
    </source>
</evidence>
<sequence length="654" mass="66353">MSVIRGVAQTVVTTVRAARVATVGGARAGRFVGRNLLRVRERGAGGETGMLRLLDLHAASCAGDTLVALGLAGTIFFSVPAGEARDRVALYLIVTMLPFALLAPIVGPVLDRFRHGRRYALATTMLGRAFLAVLISEHLTGWALYPAAFGMLVLSRAYGVARSAAVPRVLPKGLGLSEAGARASVFGTFAGAIVLPIGLAAAHFGPQWPLRLSVVVFFYGMVTSLRLPPRADSDPPEQVPRVLQRPSHRGAKVLSGRLVVGALIGSATLRALYGFLTLFLAFAIKEKALPVGLGPWQLSEQVAVVVVAAALGVGSFLATAIGTRLRIHRPALLQAVGIVLVTLVALIAADRGSLGTVALLCLVTAVASGLAKLAVDASIQERADEQVRASAFAHSETLLMVAWVVGGAAGLIPFGPDWGLIVAAVFMALGAARAVWSAVTLRKERLRGAPLDDSEQPTDPVAATSAAGAPGGPAGGGFDPRRAGGGSASGGFSGGSAGRASGSGPAGGARGRGGDDATTVPRPAGAAGPRPTAGAATAGAAAGAAQGGAGATRRMPSQSRSGDESPAADQGSGGDGSRRRFGWRRRRPATVPTGSTAPNGSSGPAGAGGGQPVDATRQMPAVDVDETTPLAPPGYTLYRPSGMDSTRRLEDDER</sequence>
<keyword evidence="4 7" id="KW-1133">Transmembrane helix</keyword>
<accession>A0A9Q9MM20</accession>
<evidence type="ECO:0000313" key="9">
    <source>
        <dbReference type="Proteomes" id="UP001058003"/>
    </source>
</evidence>
<feature type="compositionally biased region" description="Low complexity" evidence="6">
    <location>
        <begin position="592"/>
        <end position="602"/>
    </location>
</feature>
<feature type="transmembrane region" description="Helical" evidence="7">
    <location>
        <begin position="355"/>
        <end position="375"/>
    </location>
</feature>
<dbReference type="OrthoDB" id="5170137at2"/>
<dbReference type="CDD" id="cd06173">
    <property type="entry name" value="MFS_MefA_like"/>
    <property type="match status" value="1"/>
</dbReference>
<gene>
    <name evidence="8" type="ORF">Daura_49165</name>
</gene>
<dbReference type="GO" id="GO:0005886">
    <property type="term" value="C:plasma membrane"/>
    <property type="evidence" value="ECO:0007669"/>
    <property type="project" value="UniProtKB-SubCell"/>
</dbReference>
<dbReference type="AlphaFoldDB" id="A0A9Q9MM20"/>
<feature type="transmembrane region" description="Helical" evidence="7">
    <location>
        <begin position="302"/>
        <end position="319"/>
    </location>
</feature>